<dbReference type="Proteomes" id="UP001379533">
    <property type="component" value="Chromosome"/>
</dbReference>
<dbReference type="RefSeq" id="WP_394847681.1">
    <property type="nucleotide sequence ID" value="NZ_CP089982.1"/>
</dbReference>
<dbReference type="InterPro" id="IPR010869">
    <property type="entry name" value="DUF1501"/>
</dbReference>
<protein>
    <submittedName>
        <fullName evidence="1">DUF1501 domain-containing protein</fullName>
    </submittedName>
</protein>
<proteinExistence type="predicted"/>
<dbReference type="PANTHER" id="PTHR43737:SF1">
    <property type="entry name" value="DUF1501 DOMAIN-CONTAINING PROTEIN"/>
    <property type="match status" value="1"/>
</dbReference>
<sequence length="409" mass="44506">MSAMHFSRRQGLVGGLAALMTMALRAEAGAEPKAGAKAKACIVLWLNGGPSHVDTFDPKPGGRFKAIKTRARDLWLAEHLPRLADHGDKLAVIRSMTSKEGNHDRARYLMHTGYIPNPTVRHPSFGAWVSREIGATSPELPNFVSIAGPSMGPGFLGLQHGPFIVDDPAKKPANVELPAAVDEARFQRREGALRAMEARFDLDDPQISGRQAVYEQATRLMHSPKLAVFDIEQEPEAVRKAYGDTKFGRGCLLARRLVESGVKLVEVVLDGWDTHQDNFERTRKLMGTLDPALSSLLAELHARKLLDSTLVVCMGEFGRTPHINAKEGRDHHPAAWSAVLAGGGIRGGQVYGKTDNEGAKVVERPVTVPNLFATLTTQLGIDPHKMVTSPIGRPIGVTDEGEPIRELMT</sequence>
<dbReference type="EMBL" id="CP089982">
    <property type="protein sequence ID" value="WXA97065.1"/>
    <property type="molecule type" value="Genomic_DNA"/>
</dbReference>
<dbReference type="SUPFAM" id="SSF53649">
    <property type="entry name" value="Alkaline phosphatase-like"/>
    <property type="match status" value="1"/>
</dbReference>
<evidence type="ECO:0000313" key="1">
    <source>
        <dbReference type="EMBL" id="WXA97065.1"/>
    </source>
</evidence>
<dbReference type="Pfam" id="PF07394">
    <property type="entry name" value="DUF1501"/>
    <property type="match status" value="1"/>
</dbReference>
<gene>
    <name evidence="1" type="ORF">LZC95_09485</name>
</gene>
<name>A0ABZ2KEE8_9BACT</name>
<dbReference type="PANTHER" id="PTHR43737">
    <property type="entry name" value="BLL7424 PROTEIN"/>
    <property type="match status" value="1"/>
</dbReference>
<organism evidence="1 2">
    <name type="scientific">Pendulispora brunnea</name>
    <dbReference type="NCBI Taxonomy" id="2905690"/>
    <lineage>
        <taxon>Bacteria</taxon>
        <taxon>Pseudomonadati</taxon>
        <taxon>Myxococcota</taxon>
        <taxon>Myxococcia</taxon>
        <taxon>Myxococcales</taxon>
        <taxon>Sorangiineae</taxon>
        <taxon>Pendulisporaceae</taxon>
        <taxon>Pendulispora</taxon>
    </lineage>
</organism>
<keyword evidence="2" id="KW-1185">Reference proteome</keyword>
<dbReference type="InterPro" id="IPR017850">
    <property type="entry name" value="Alkaline_phosphatase_core_sf"/>
</dbReference>
<evidence type="ECO:0000313" key="2">
    <source>
        <dbReference type="Proteomes" id="UP001379533"/>
    </source>
</evidence>
<reference evidence="1 2" key="1">
    <citation type="submission" date="2021-12" db="EMBL/GenBank/DDBJ databases">
        <title>Discovery of the Pendulisporaceae a myxobacterial family with distinct sporulation behavior and unique specialized metabolism.</title>
        <authorList>
            <person name="Garcia R."/>
            <person name="Popoff A."/>
            <person name="Bader C.D."/>
            <person name="Loehr J."/>
            <person name="Walesch S."/>
            <person name="Walt C."/>
            <person name="Boldt J."/>
            <person name="Bunk B."/>
            <person name="Haeckl F.J.F.P.J."/>
            <person name="Gunesch A.P."/>
            <person name="Birkelbach J."/>
            <person name="Nuebel U."/>
            <person name="Pietschmann T."/>
            <person name="Bach T."/>
            <person name="Mueller R."/>
        </authorList>
    </citation>
    <scope>NUCLEOTIDE SEQUENCE [LARGE SCALE GENOMIC DNA]</scope>
    <source>
        <strain evidence="1 2">MSr12523</strain>
    </source>
</reference>
<accession>A0ABZ2KEE8</accession>